<evidence type="ECO:0000256" key="8">
    <source>
        <dbReference type="PIRSR" id="PIRSR608750-1"/>
    </source>
</evidence>
<dbReference type="Proteomes" id="UP000014197">
    <property type="component" value="Unassembled WGS sequence"/>
</dbReference>
<dbReference type="SUPFAM" id="SSF54001">
    <property type="entry name" value="Cysteine proteinases"/>
    <property type="match status" value="1"/>
</dbReference>
<accession>R2T597</accession>
<keyword evidence="4" id="KW-0378">Hydrolase</keyword>
<dbReference type="EMBL" id="ASVY01000003">
    <property type="protein sequence ID" value="EOT59568.1"/>
    <property type="molecule type" value="Genomic_DNA"/>
</dbReference>
<dbReference type="InterPro" id="IPR008750">
    <property type="entry name" value="Peptidase_C47"/>
</dbReference>
<proteinExistence type="inferred from homology"/>
<evidence type="ECO:0000256" key="2">
    <source>
        <dbReference type="ARBA" id="ARBA00010245"/>
    </source>
</evidence>
<evidence type="ECO:0000313" key="12">
    <source>
        <dbReference type="Proteomes" id="UP000013858"/>
    </source>
</evidence>
<keyword evidence="6" id="KW-0843">Virulence</keyword>
<sequence>MKKWMVTLLGICWVTLFGFSAAEAQEIADNVLAVESGEISSEMELYAKNNVSNKIVSMLLPEGKGQADLEDYTLGSGISMLNTYEKIEERTAVYPIYYDGKIVYTYMVKKDEEQYIDTIGVSLVKELNELAVQEKGSQTPITLFNKGYDIYYTNGNEENVLLYQAPIQSDLQNETTVEEVVDAISNEHTETVDMSEENEYIKPKKMVRGYSSGSNYSMIDLKIYENQLQVNGGKNEWCMGYALSAIANTKRSSFYLKAETVMRHFFPKATGQSFYMNGGINMQQAMDYSKSKLGMNPYYVNRPLTLAENRNELNKGNPVFVFAKVEYDTNAKYAYHALVLHGWVNPDKGLNVYYIWNPWYPHTNCIDGGVKSPTLPFPGGKFTWEHSLRNFQ</sequence>
<evidence type="ECO:0000313" key="11">
    <source>
        <dbReference type="EMBL" id="EOT59568.1"/>
    </source>
</evidence>
<dbReference type="RefSeq" id="WP_010760427.1">
    <property type="nucleotide sequence ID" value="NZ_KB946315.1"/>
</dbReference>
<evidence type="ECO:0000256" key="3">
    <source>
        <dbReference type="ARBA" id="ARBA00022525"/>
    </source>
</evidence>
<dbReference type="Gene3D" id="3.10.500.10">
    <property type="entry name" value="Staphopain proregion domain"/>
    <property type="match status" value="1"/>
</dbReference>
<feature type="active site" evidence="8">
    <location>
        <position position="357"/>
    </location>
</feature>
<keyword evidence="7" id="KW-0865">Zymogen</keyword>
<dbReference type="InterPro" id="IPR037155">
    <property type="entry name" value="Staphopain_pro_sf"/>
</dbReference>
<feature type="active site" evidence="8">
    <location>
        <position position="336"/>
    </location>
</feature>
<reference evidence="11 13" key="2">
    <citation type="submission" date="2013-03" db="EMBL/GenBank/DDBJ databases">
        <title>The Genome Sequence of Enterococcus haemoperoxidus BAA-382 (PacBio/Illumina hybrid assembly).</title>
        <authorList>
            <consortium name="The Broad Institute Genomics Platform"/>
            <consortium name="The Broad Institute Genome Sequencing Center for Infectious Disease"/>
            <person name="Earl A."/>
            <person name="Russ C."/>
            <person name="Gilmore M."/>
            <person name="Surin D."/>
            <person name="Walker B."/>
            <person name="Young S."/>
            <person name="Zeng Q."/>
            <person name="Gargeya S."/>
            <person name="Fitzgerald M."/>
            <person name="Haas B."/>
            <person name="Abouelleil A."/>
            <person name="Allen A.W."/>
            <person name="Alvarado L."/>
            <person name="Arachchi H.M."/>
            <person name="Berlin A.M."/>
            <person name="Chapman S.B."/>
            <person name="Gainer-Dewar J."/>
            <person name="Goldberg J."/>
            <person name="Griggs A."/>
            <person name="Gujja S."/>
            <person name="Hansen M."/>
            <person name="Howarth C."/>
            <person name="Imamovic A."/>
            <person name="Ireland A."/>
            <person name="Larimer J."/>
            <person name="McCowan C."/>
            <person name="Murphy C."/>
            <person name="Pearson M."/>
            <person name="Poon T.W."/>
            <person name="Priest M."/>
            <person name="Roberts A."/>
            <person name="Saif S."/>
            <person name="Shea T."/>
            <person name="Sisk P."/>
            <person name="Sykes S."/>
            <person name="Wortman J."/>
            <person name="Nusbaum C."/>
            <person name="Birren B."/>
        </authorList>
    </citation>
    <scope>NUCLEOTIDE SEQUENCE [LARGE SCALE GENOMIC DNA]</scope>
    <source>
        <strain evidence="11 13">ATCC BAA-382</strain>
    </source>
</reference>
<dbReference type="GO" id="GO:0008234">
    <property type="term" value="F:cysteine-type peptidase activity"/>
    <property type="evidence" value="ECO:0007669"/>
    <property type="project" value="UniProtKB-KW"/>
</dbReference>
<evidence type="ECO:0000313" key="10">
    <source>
        <dbReference type="EMBL" id="EOI00194.1"/>
    </source>
</evidence>
<dbReference type="eggNOG" id="ENOG502ZWEC">
    <property type="taxonomic scope" value="Bacteria"/>
</dbReference>
<feature type="signal peptide" evidence="9">
    <location>
        <begin position="1"/>
        <end position="24"/>
    </location>
</feature>
<reference evidence="10 12" key="1">
    <citation type="submission" date="2013-02" db="EMBL/GenBank/DDBJ databases">
        <title>The Genome Sequence of Enterococcus haemoperoxidus BAA-382.</title>
        <authorList>
            <consortium name="The Broad Institute Genome Sequencing Platform"/>
            <consortium name="The Broad Institute Genome Sequencing Center for Infectious Disease"/>
            <person name="Earl A.M."/>
            <person name="Gilmore M.S."/>
            <person name="Lebreton F."/>
            <person name="Walker B."/>
            <person name="Young S.K."/>
            <person name="Zeng Q."/>
            <person name="Gargeya S."/>
            <person name="Fitzgerald M."/>
            <person name="Haas B."/>
            <person name="Abouelleil A."/>
            <person name="Alvarado L."/>
            <person name="Arachchi H.M."/>
            <person name="Berlin A.M."/>
            <person name="Chapman S.B."/>
            <person name="Dewar J."/>
            <person name="Goldberg J."/>
            <person name="Griggs A."/>
            <person name="Gujja S."/>
            <person name="Hansen M."/>
            <person name="Howarth C."/>
            <person name="Imamovic A."/>
            <person name="Larimer J."/>
            <person name="McCowan C."/>
            <person name="Murphy C."/>
            <person name="Neiman D."/>
            <person name="Pearson M."/>
            <person name="Priest M."/>
            <person name="Roberts A."/>
            <person name="Saif S."/>
            <person name="Shea T."/>
            <person name="Sisk P."/>
            <person name="Sykes S."/>
            <person name="Wortman J."/>
            <person name="Nusbaum C."/>
            <person name="Birren B."/>
        </authorList>
    </citation>
    <scope>NUCLEOTIDE SEQUENCE [LARGE SCALE GENOMIC DNA]</scope>
    <source>
        <strain evidence="10 12">ATCC BAA-382</strain>
    </source>
</reference>
<dbReference type="STRING" id="155618.RV06_GL000977"/>
<evidence type="ECO:0000313" key="13">
    <source>
        <dbReference type="Proteomes" id="UP000014197"/>
    </source>
</evidence>
<dbReference type="PATRIC" id="fig|1158608.3.peg.193"/>
<comment type="similarity">
    <text evidence="2">Belongs to the peptidase C47 family.</text>
</comment>
<comment type="caution">
    <text evidence="10">The sequence shown here is derived from an EMBL/GenBank/DDBJ whole genome shotgun (WGS) entry which is preliminary data.</text>
</comment>
<dbReference type="Pfam" id="PF05543">
    <property type="entry name" value="Peptidase_C47"/>
    <property type="match status" value="1"/>
</dbReference>
<evidence type="ECO:0000256" key="1">
    <source>
        <dbReference type="ARBA" id="ARBA00004613"/>
    </source>
</evidence>
<keyword evidence="13" id="KW-1185">Reference proteome</keyword>
<dbReference type="Proteomes" id="UP000013858">
    <property type="component" value="Unassembled WGS sequence"/>
</dbReference>
<keyword evidence="9" id="KW-0732">Signal</keyword>
<dbReference type="OrthoDB" id="2191392at2"/>
<dbReference type="InterPro" id="IPR038765">
    <property type="entry name" value="Papain-like_cys_pep_sf"/>
</dbReference>
<evidence type="ECO:0000256" key="6">
    <source>
        <dbReference type="ARBA" id="ARBA00023026"/>
    </source>
</evidence>
<evidence type="ECO:0008006" key="14">
    <source>
        <dbReference type="Google" id="ProtNLM"/>
    </source>
</evidence>
<organism evidence="10 12">
    <name type="scientific">Enterococcus haemoperoxidus ATCC BAA-382</name>
    <dbReference type="NCBI Taxonomy" id="1158608"/>
    <lineage>
        <taxon>Bacteria</taxon>
        <taxon>Bacillati</taxon>
        <taxon>Bacillota</taxon>
        <taxon>Bacilli</taxon>
        <taxon>Lactobacillales</taxon>
        <taxon>Enterococcaceae</taxon>
        <taxon>Enterococcus</taxon>
    </lineage>
</organism>
<protein>
    <recommendedName>
        <fullName evidence="14">Peptidase C39-like domain-containing protein</fullName>
    </recommendedName>
</protein>
<dbReference type="GO" id="GO:0005576">
    <property type="term" value="C:extracellular region"/>
    <property type="evidence" value="ECO:0007669"/>
    <property type="project" value="UniProtKB-SubCell"/>
</dbReference>
<keyword evidence="3" id="KW-0964">Secreted</keyword>
<dbReference type="Gene3D" id="3.90.70.10">
    <property type="entry name" value="Cysteine proteinases"/>
    <property type="match status" value="1"/>
</dbReference>
<gene>
    <name evidence="11" type="ORF">I583_02202</name>
    <name evidence="10" type="ORF">UAW_00209</name>
</gene>
<feature type="active site" evidence="8">
    <location>
        <position position="238"/>
    </location>
</feature>
<evidence type="ECO:0000256" key="5">
    <source>
        <dbReference type="ARBA" id="ARBA00022807"/>
    </source>
</evidence>
<evidence type="ECO:0000256" key="9">
    <source>
        <dbReference type="SAM" id="SignalP"/>
    </source>
</evidence>
<keyword evidence="5" id="KW-0788">Thiol protease</keyword>
<comment type="subcellular location">
    <subcellularLocation>
        <location evidence="1">Secreted</location>
    </subcellularLocation>
</comment>
<evidence type="ECO:0000256" key="7">
    <source>
        <dbReference type="ARBA" id="ARBA00023145"/>
    </source>
</evidence>
<dbReference type="GO" id="GO:0006508">
    <property type="term" value="P:proteolysis"/>
    <property type="evidence" value="ECO:0007669"/>
    <property type="project" value="InterPro"/>
</dbReference>
<keyword evidence="5" id="KW-0645">Protease</keyword>
<evidence type="ECO:0000256" key="4">
    <source>
        <dbReference type="ARBA" id="ARBA00022801"/>
    </source>
</evidence>
<feature type="chain" id="PRO_5004356617" description="Peptidase C39-like domain-containing protein" evidence="9">
    <location>
        <begin position="25"/>
        <end position="392"/>
    </location>
</feature>
<name>R2T597_9ENTE</name>
<dbReference type="EMBL" id="AJAR01000003">
    <property type="protein sequence ID" value="EOI00194.1"/>
    <property type="molecule type" value="Genomic_DNA"/>
</dbReference>
<dbReference type="AlphaFoldDB" id="R2T597"/>